<evidence type="ECO:0000256" key="1">
    <source>
        <dbReference type="ARBA" id="ARBA00005054"/>
    </source>
</evidence>
<dbReference type="Proteomes" id="UP000001784">
    <property type="component" value="Chromosome"/>
</dbReference>
<dbReference type="InterPro" id="IPR004607">
    <property type="entry name" value="GART"/>
</dbReference>
<keyword evidence="7" id="KW-1185">Reference proteome</keyword>
<keyword evidence="3 4" id="KW-0658">Purine biosynthesis</keyword>
<evidence type="ECO:0000256" key="2">
    <source>
        <dbReference type="ARBA" id="ARBA00022679"/>
    </source>
</evidence>
<dbReference type="InterPro" id="IPR002376">
    <property type="entry name" value="Formyl_transf_N"/>
</dbReference>
<feature type="binding site" evidence="4">
    <location>
        <position position="158"/>
    </location>
    <ligand>
        <name>(6R)-10-formyltetrahydrofolate</name>
        <dbReference type="ChEBI" id="CHEBI:195366"/>
    </ligand>
</feature>
<gene>
    <name evidence="4" type="primary">purN</name>
    <name evidence="6" type="ordered locus">Sfum_1185</name>
</gene>
<dbReference type="CDD" id="cd08645">
    <property type="entry name" value="FMT_core_GART"/>
    <property type="match status" value="1"/>
</dbReference>
<organism evidence="6 7">
    <name type="scientific">Syntrophobacter fumaroxidans (strain DSM 10017 / MPOB)</name>
    <dbReference type="NCBI Taxonomy" id="335543"/>
    <lineage>
        <taxon>Bacteria</taxon>
        <taxon>Pseudomonadati</taxon>
        <taxon>Thermodesulfobacteriota</taxon>
        <taxon>Syntrophobacteria</taxon>
        <taxon>Syntrophobacterales</taxon>
        <taxon>Syntrophobacteraceae</taxon>
        <taxon>Syntrophobacter</taxon>
    </lineage>
</organism>
<evidence type="ECO:0000259" key="5">
    <source>
        <dbReference type="Pfam" id="PF00551"/>
    </source>
</evidence>
<evidence type="ECO:0000313" key="6">
    <source>
        <dbReference type="EMBL" id="ABK16878.1"/>
    </source>
</evidence>
<dbReference type="AlphaFoldDB" id="A0LHH6"/>
<evidence type="ECO:0000256" key="3">
    <source>
        <dbReference type="ARBA" id="ARBA00022755"/>
    </source>
</evidence>
<dbReference type="GO" id="GO:0006189">
    <property type="term" value="P:'de novo' IMP biosynthetic process"/>
    <property type="evidence" value="ECO:0007669"/>
    <property type="project" value="UniProtKB-UniRule"/>
</dbReference>
<dbReference type="Pfam" id="PF00551">
    <property type="entry name" value="Formyl_trans_N"/>
    <property type="match status" value="1"/>
</dbReference>
<dbReference type="KEGG" id="sfu:Sfum_1185"/>
<dbReference type="EMBL" id="CP000478">
    <property type="protein sequence ID" value="ABK16878.1"/>
    <property type="molecule type" value="Genomic_DNA"/>
</dbReference>
<dbReference type="GO" id="GO:0004644">
    <property type="term" value="F:phosphoribosylglycinamide formyltransferase activity"/>
    <property type="evidence" value="ECO:0007669"/>
    <property type="project" value="UniProtKB-UniRule"/>
</dbReference>
<dbReference type="HOGENOM" id="CLU_038395_1_0_7"/>
<reference evidence="6 7" key="1">
    <citation type="submission" date="2006-10" db="EMBL/GenBank/DDBJ databases">
        <title>Complete sequence of Syntrophobacter fumaroxidans MPOB.</title>
        <authorList>
            <consortium name="US DOE Joint Genome Institute"/>
            <person name="Copeland A."/>
            <person name="Lucas S."/>
            <person name="Lapidus A."/>
            <person name="Barry K."/>
            <person name="Detter J.C."/>
            <person name="Glavina del Rio T."/>
            <person name="Hammon N."/>
            <person name="Israni S."/>
            <person name="Pitluck S."/>
            <person name="Goltsman E.G."/>
            <person name="Martinez M."/>
            <person name="Schmutz J."/>
            <person name="Larimer F."/>
            <person name="Land M."/>
            <person name="Hauser L."/>
            <person name="Kyrpides N."/>
            <person name="Kim E."/>
            <person name="Boone D.R."/>
            <person name="Brockman F."/>
            <person name="Culley D."/>
            <person name="Ferry J."/>
            <person name="Gunsalus R."/>
            <person name="McInerney M.J."/>
            <person name="Morrison M."/>
            <person name="Plugge C."/>
            <person name="Rohlin L."/>
            <person name="Scholten J."/>
            <person name="Sieber J."/>
            <person name="Stams A.J.M."/>
            <person name="Worm P."/>
            <person name="Henstra A.M."/>
            <person name="Richardson P."/>
        </authorList>
    </citation>
    <scope>NUCLEOTIDE SEQUENCE [LARGE SCALE GENOMIC DNA]</scope>
    <source>
        <strain evidence="7">DSM 10017 / MPOB</strain>
    </source>
</reference>
<dbReference type="EC" id="2.1.2.2" evidence="4"/>
<dbReference type="GO" id="GO:0005737">
    <property type="term" value="C:cytoplasm"/>
    <property type="evidence" value="ECO:0007669"/>
    <property type="project" value="TreeGrafter"/>
</dbReference>
<comment type="pathway">
    <text evidence="1 4">Purine metabolism; IMP biosynthesis via de novo pathway; N(2)-formyl-N(1)-(5-phospho-D-ribosyl)glycinamide from N(1)-(5-phospho-D-ribosyl)glycinamide (10-formyl THF route): step 1/1.</text>
</comment>
<dbReference type="InParanoid" id="A0LHH6"/>
<dbReference type="HAMAP" id="MF_01930">
    <property type="entry name" value="PurN"/>
    <property type="match status" value="1"/>
</dbReference>
<dbReference type="NCBIfam" id="TIGR00639">
    <property type="entry name" value="PurN"/>
    <property type="match status" value="1"/>
</dbReference>
<dbReference type="STRING" id="335543.Sfum_1185"/>
<comment type="similarity">
    <text evidence="4">Belongs to the GART family.</text>
</comment>
<dbReference type="OrthoDB" id="9806170at2"/>
<feature type="active site" description="Proton donor" evidence="4">
    <location>
        <position position="160"/>
    </location>
</feature>
<feature type="site" description="Raises pKa of active site His" evidence="4">
    <location>
        <position position="196"/>
    </location>
</feature>
<name>A0LHH6_SYNFM</name>
<feature type="binding site" evidence="4">
    <location>
        <position position="101"/>
    </location>
    <ligand>
        <name>(6R)-10-formyltetrahydrofolate</name>
        <dbReference type="ChEBI" id="CHEBI:195366"/>
    </ligand>
</feature>
<dbReference type="PANTHER" id="PTHR43369:SF2">
    <property type="entry name" value="PHOSPHORIBOSYLGLYCINAMIDE FORMYLTRANSFERASE"/>
    <property type="match status" value="1"/>
</dbReference>
<dbReference type="Gene3D" id="3.40.50.170">
    <property type="entry name" value="Formyl transferase, N-terminal domain"/>
    <property type="match status" value="1"/>
</dbReference>
<dbReference type="RefSeq" id="WP_011698049.1">
    <property type="nucleotide sequence ID" value="NC_008554.1"/>
</dbReference>
<accession>A0LHH6</accession>
<dbReference type="PANTHER" id="PTHR43369">
    <property type="entry name" value="PHOSPHORIBOSYLGLYCINAMIDE FORMYLTRANSFERASE"/>
    <property type="match status" value="1"/>
</dbReference>
<keyword evidence="2 4" id="KW-0808">Transferase</keyword>
<feature type="domain" description="Formyl transferase N-terminal" evidence="5">
    <location>
        <begin position="6"/>
        <end position="232"/>
    </location>
</feature>
<dbReference type="UniPathway" id="UPA00074">
    <property type="reaction ID" value="UER00126"/>
</dbReference>
<dbReference type="FunCoup" id="A0LHH6">
    <property type="interactions" value="553"/>
</dbReference>
<comment type="catalytic activity">
    <reaction evidence="4">
        <text>N(1)-(5-phospho-beta-D-ribosyl)glycinamide + (6R)-10-formyltetrahydrofolate = N(2)-formyl-N(1)-(5-phospho-beta-D-ribosyl)glycinamide + (6S)-5,6,7,8-tetrahydrofolate + H(+)</text>
        <dbReference type="Rhea" id="RHEA:15053"/>
        <dbReference type="ChEBI" id="CHEBI:15378"/>
        <dbReference type="ChEBI" id="CHEBI:57453"/>
        <dbReference type="ChEBI" id="CHEBI:143788"/>
        <dbReference type="ChEBI" id="CHEBI:147286"/>
        <dbReference type="ChEBI" id="CHEBI:195366"/>
        <dbReference type="EC" id="2.1.2.2"/>
    </reaction>
</comment>
<evidence type="ECO:0000313" key="7">
    <source>
        <dbReference type="Proteomes" id="UP000001784"/>
    </source>
</evidence>
<dbReference type="InterPro" id="IPR036477">
    <property type="entry name" value="Formyl_transf_N_sf"/>
</dbReference>
<sequence>MLEGIRIGVLVSSKGNKLQAIIDACETGRIKGRVVFVCSDNPDAQALTRARRHGIPCLLVDYGAIRQMHHQKPAALQLPSDCDFDDIMTKQRLYSPEEMTRENLEFRMKTRVIAEAQMLREMAEYPFDLLVLAGFVRRLTPYFIERINRGAAIPRIMNLHPTLSPAFPGIDGYGQTLRYGCKVAGCTVHFVDYGVDSGPIIDQEAFKIQPGDTVSTVKQKGLELERELYPKCIRLYAEKRLSLGRSATGRLLVNILPGNA</sequence>
<comment type="caution">
    <text evidence="4">Lacks conserved residue(s) required for the propagation of feature annotation.</text>
</comment>
<dbReference type="SUPFAM" id="SSF53328">
    <property type="entry name" value="Formyltransferase"/>
    <property type="match status" value="1"/>
</dbReference>
<evidence type="ECO:0000256" key="4">
    <source>
        <dbReference type="HAMAP-Rule" id="MF_01930"/>
    </source>
</evidence>
<dbReference type="eggNOG" id="COG0299">
    <property type="taxonomic scope" value="Bacteria"/>
</dbReference>
<protein>
    <recommendedName>
        <fullName evidence="4">Phosphoribosylglycinamide formyltransferase</fullName>
        <ecNumber evidence="4">2.1.2.2</ecNumber>
    </recommendedName>
    <alternativeName>
        <fullName evidence="4">5'-phosphoribosylglycinamide transformylase</fullName>
    </alternativeName>
    <alternativeName>
        <fullName evidence="4">GAR transformylase</fullName>
        <shortName evidence="4">GART</shortName>
    </alternativeName>
</protein>
<comment type="function">
    <text evidence="4">Catalyzes the transfer of a formyl group from 10-formyltetrahydrofolate to 5-phospho-ribosyl-glycinamide (GAR), producing 5-phospho-ribosyl-N-formylglycinamide (FGAR) and tetrahydrofolate.</text>
</comment>
<proteinExistence type="inferred from homology"/>